<reference evidence="1 2" key="1">
    <citation type="submission" date="2017-10" db="EMBL/GenBank/DDBJ databases">
        <title>Nyctiphanis sp. nov., isolated from the stomach of the euphausiid Nyctiphanes simplex (Hansen, 1911) in the Gulf of California.</title>
        <authorList>
            <person name="Gomez-Gil B."/>
            <person name="Aguilar-Mendez M."/>
            <person name="Lopez-Cortes A."/>
            <person name="Gomez-Gutierrez J."/>
            <person name="Roque A."/>
            <person name="Lang E."/>
            <person name="Gonzalez-Castillo A."/>
        </authorList>
    </citation>
    <scope>NUCLEOTIDE SEQUENCE [LARGE SCALE GENOMIC DNA]</scope>
    <source>
        <strain evidence="1 2">CAIM 600</strain>
    </source>
</reference>
<dbReference type="OrthoDB" id="5880573at2"/>
<dbReference type="AlphaFoldDB" id="A0A4Q0YVT0"/>
<name>A0A4Q0YVT0_9GAMM</name>
<proteinExistence type="predicted"/>
<keyword evidence="2" id="KW-1185">Reference proteome</keyword>
<gene>
    <name evidence="1" type="ORF">CS022_04595</name>
</gene>
<evidence type="ECO:0000313" key="1">
    <source>
        <dbReference type="EMBL" id="RXJ74334.1"/>
    </source>
</evidence>
<dbReference type="EMBL" id="PEIB01000003">
    <property type="protein sequence ID" value="RXJ74334.1"/>
    <property type="molecule type" value="Genomic_DNA"/>
</dbReference>
<sequence>MVKNGTIYYDFEYGIGINAYFPDSASVGGFYWHEWFASFYQFNLYCELEYLDCEVIEINNDNYSELCAQGVFNGIV</sequence>
<comment type="caution">
    <text evidence="1">The sequence shown here is derived from an EMBL/GenBank/DDBJ whole genome shotgun (WGS) entry which is preliminary data.</text>
</comment>
<protein>
    <submittedName>
        <fullName evidence="1">Uncharacterized protein</fullName>
    </submittedName>
</protein>
<organism evidence="1 2">
    <name type="scientific">Veronia nyctiphanis</name>
    <dbReference type="NCBI Taxonomy" id="1278244"/>
    <lineage>
        <taxon>Bacteria</taxon>
        <taxon>Pseudomonadati</taxon>
        <taxon>Pseudomonadota</taxon>
        <taxon>Gammaproteobacteria</taxon>
        <taxon>Vibrionales</taxon>
        <taxon>Vibrionaceae</taxon>
        <taxon>Veronia</taxon>
    </lineage>
</organism>
<evidence type="ECO:0000313" key="2">
    <source>
        <dbReference type="Proteomes" id="UP000290287"/>
    </source>
</evidence>
<accession>A0A4Q0YVT0</accession>
<dbReference type="RefSeq" id="WP_129121299.1">
    <property type="nucleotide sequence ID" value="NZ_PEIB01000003.1"/>
</dbReference>
<dbReference type="Proteomes" id="UP000290287">
    <property type="component" value="Unassembled WGS sequence"/>
</dbReference>